<reference evidence="3" key="1">
    <citation type="submission" date="2022-07" db="EMBL/GenBank/DDBJ databases">
        <authorList>
            <person name="Xamxidin M."/>
        </authorList>
    </citation>
    <scope>NUCLEOTIDE SEQUENCE</scope>
    <source>
        <strain evidence="3">YS8-69</strain>
    </source>
</reference>
<accession>A0ABT1XG27</accession>
<name>A0ABT1XG27_9BURK</name>
<proteinExistence type="predicted"/>
<evidence type="ECO:0008006" key="5">
    <source>
        <dbReference type="Google" id="ProtNLM"/>
    </source>
</evidence>
<evidence type="ECO:0000256" key="1">
    <source>
        <dbReference type="SAM" id="MobiDB-lite"/>
    </source>
</evidence>
<evidence type="ECO:0000313" key="3">
    <source>
        <dbReference type="EMBL" id="MCR2745831.1"/>
    </source>
</evidence>
<keyword evidence="2" id="KW-0812">Transmembrane</keyword>
<evidence type="ECO:0000256" key="2">
    <source>
        <dbReference type="SAM" id="Phobius"/>
    </source>
</evidence>
<dbReference type="RefSeq" id="WP_257511062.1">
    <property type="nucleotide sequence ID" value="NZ_JANKHG010000014.1"/>
</dbReference>
<feature type="transmembrane region" description="Helical" evidence="2">
    <location>
        <begin position="12"/>
        <end position="33"/>
    </location>
</feature>
<keyword evidence="2" id="KW-0472">Membrane</keyword>
<feature type="region of interest" description="Disordered" evidence="1">
    <location>
        <begin position="177"/>
        <end position="247"/>
    </location>
</feature>
<sequence>MKRTSNWAKKNQCGAVGVFMAIALVIVFGLISLQNITSTSTDLYLSNSKQHIEEARQLAYAGLRHYTHNFGNDEAINNLITQHQGNTSIIGECSFVQPLPETLNPQVQLANPAVPDGSRQNVEIRGLIVPYNCDNAISDDNYRATFEIVASVNCSNNESGVGSGCVKRSFVFNREDNDDGNLAYLPSPSPPPPPPPPQEYYEPPSYWYGHEYSNNDSYENNDQSGPPATEQPVPPPSNSKGKQEVGF</sequence>
<keyword evidence="2" id="KW-1133">Transmembrane helix</keyword>
<gene>
    <name evidence="3" type="ORF">NSP04_04140</name>
</gene>
<feature type="compositionally biased region" description="Polar residues" evidence="1">
    <location>
        <begin position="212"/>
        <end position="226"/>
    </location>
</feature>
<protein>
    <recommendedName>
        <fullName evidence="5">Type 4 fimbrial biogenesis protein PilX N-terminal domain-containing protein</fullName>
    </recommendedName>
</protein>
<dbReference type="Proteomes" id="UP001165267">
    <property type="component" value="Unassembled WGS sequence"/>
</dbReference>
<evidence type="ECO:0000313" key="4">
    <source>
        <dbReference type="Proteomes" id="UP001165267"/>
    </source>
</evidence>
<comment type="caution">
    <text evidence="3">The sequence shown here is derived from an EMBL/GenBank/DDBJ whole genome shotgun (WGS) entry which is preliminary data.</text>
</comment>
<dbReference type="EMBL" id="JANKHG010000014">
    <property type="protein sequence ID" value="MCR2745831.1"/>
    <property type="molecule type" value="Genomic_DNA"/>
</dbReference>
<organism evidence="3 4">
    <name type="scientific">Limnobacter parvus</name>
    <dbReference type="NCBI Taxonomy" id="2939690"/>
    <lineage>
        <taxon>Bacteria</taxon>
        <taxon>Pseudomonadati</taxon>
        <taxon>Pseudomonadota</taxon>
        <taxon>Betaproteobacteria</taxon>
        <taxon>Burkholderiales</taxon>
        <taxon>Burkholderiaceae</taxon>
        <taxon>Limnobacter</taxon>
    </lineage>
</organism>
<feature type="compositionally biased region" description="Pro residues" evidence="1">
    <location>
        <begin position="187"/>
        <end position="198"/>
    </location>
</feature>
<keyword evidence="4" id="KW-1185">Reference proteome</keyword>